<feature type="binding site" evidence="5">
    <location>
        <position position="84"/>
    </location>
    <ligand>
        <name>S-adenosyl-L-methionine</name>
        <dbReference type="ChEBI" id="CHEBI:59789"/>
    </ligand>
</feature>
<evidence type="ECO:0000256" key="3">
    <source>
        <dbReference type="ARBA" id="ARBA00022679"/>
    </source>
</evidence>
<evidence type="ECO:0000256" key="5">
    <source>
        <dbReference type="HAMAP-Rule" id="MF_01813"/>
    </source>
</evidence>
<name>A0A4Q9JVX1_9BACT</name>
<dbReference type="AlphaFoldDB" id="A0A4Q9JVX1"/>
<reference evidence="6 7" key="1">
    <citation type="submission" date="2018-07" db="EMBL/GenBank/DDBJ databases">
        <title>Campylobacter zealandensis sp. nov., isolated from birds and water in New Zealand.</title>
        <authorList>
            <person name="Wilkinson D.A."/>
            <person name="Biggs P.J."/>
            <person name="French N.P."/>
            <person name="Midwinter A.C."/>
        </authorList>
    </citation>
    <scope>NUCLEOTIDE SEQUENCE [LARGE SCALE GENOMIC DNA]</scope>
    <source>
        <strain evidence="6 7">B423b</strain>
    </source>
</reference>
<comment type="catalytic activity">
    <reaction evidence="5">
        <text>a 2-demethylmenaquinol + S-adenosyl-L-methionine = a menaquinol + S-adenosyl-L-homocysteine + H(+)</text>
        <dbReference type="Rhea" id="RHEA:42640"/>
        <dbReference type="Rhea" id="RHEA-COMP:9539"/>
        <dbReference type="Rhea" id="RHEA-COMP:9563"/>
        <dbReference type="ChEBI" id="CHEBI:15378"/>
        <dbReference type="ChEBI" id="CHEBI:18151"/>
        <dbReference type="ChEBI" id="CHEBI:55437"/>
        <dbReference type="ChEBI" id="CHEBI:57856"/>
        <dbReference type="ChEBI" id="CHEBI:59789"/>
        <dbReference type="EC" id="2.1.1.163"/>
    </reaction>
</comment>
<comment type="caution">
    <text evidence="6">The sequence shown here is derived from an EMBL/GenBank/DDBJ whole genome shotgun (WGS) entry which is preliminary data.</text>
</comment>
<dbReference type="PROSITE" id="PS01184">
    <property type="entry name" value="UBIE_2"/>
    <property type="match status" value="1"/>
</dbReference>
<protein>
    <recommendedName>
        <fullName evidence="5">Demethylmenaquinone methyltransferase</fullName>
        <ecNumber evidence="5">2.1.1.163</ecNumber>
    </recommendedName>
</protein>
<dbReference type="GO" id="GO:0032259">
    <property type="term" value="P:methylation"/>
    <property type="evidence" value="ECO:0007669"/>
    <property type="project" value="UniProtKB-KW"/>
</dbReference>
<dbReference type="UniPathway" id="UPA00079">
    <property type="reaction ID" value="UER00169"/>
</dbReference>
<keyword evidence="4 5" id="KW-0949">S-adenosyl-L-methionine</keyword>
<dbReference type="UniPathway" id="UPA00232"/>
<dbReference type="CDD" id="cd02440">
    <property type="entry name" value="AdoMet_MTases"/>
    <property type="match status" value="1"/>
</dbReference>
<dbReference type="GO" id="GO:0043770">
    <property type="term" value="F:demethylmenaquinone methyltransferase activity"/>
    <property type="evidence" value="ECO:0007669"/>
    <property type="project" value="UniProtKB-UniRule"/>
</dbReference>
<dbReference type="PANTHER" id="PTHR43591">
    <property type="entry name" value="METHYLTRANSFERASE"/>
    <property type="match status" value="1"/>
</dbReference>
<dbReference type="InterPro" id="IPR029063">
    <property type="entry name" value="SAM-dependent_MTases_sf"/>
</dbReference>
<evidence type="ECO:0000313" key="7">
    <source>
        <dbReference type="Proteomes" id="UP000292583"/>
    </source>
</evidence>
<evidence type="ECO:0000256" key="1">
    <source>
        <dbReference type="ARBA" id="ARBA00022428"/>
    </source>
</evidence>
<comment type="pathway">
    <text evidence="5">Quinol/quinone metabolism; menaquinone biosynthesis; menaquinol from 1,4-dihydroxy-2-naphthoate: step 2/2.</text>
</comment>
<feature type="binding site" evidence="5">
    <location>
        <position position="123"/>
    </location>
    <ligand>
        <name>S-adenosyl-L-methionine</name>
        <dbReference type="ChEBI" id="CHEBI:59789"/>
    </ligand>
</feature>
<dbReference type="PROSITE" id="PS51608">
    <property type="entry name" value="SAM_MT_UBIE"/>
    <property type="match status" value="1"/>
</dbReference>
<proteinExistence type="inferred from homology"/>
<dbReference type="OrthoDB" id="9808140at2"/>
<dbReference type="NCBIfam" id="TIGR01934">
    <property type="entry name" value="MenG_MenH_UbiE"/>
    <property type="match status" value="1"/>
</dbReference>
<gene>
    <name evidence="5" type="primary">menG</name>
    <name evidence="6" type="ORF">DU473_02750</name>
</gene>
<dbReference type="HAMAP" id="MF_01813">
    <property type="entry name" value="MenG_UbiE_methyltr"/>
    <property type="match status" value="1"/>
</dbReference>
<dbReference type="EMBL" id="QPGR01000003">
    <property type="protein sequence ID" value="TBR81815.1"/>
    <property type="molecule type" value="Genomic_DNA"/>
</dbReference>
<accession>A0A4Q9JVX1</accession>
<evidence type="ECO:0000256" key="2">
    <source>
        <dbReference type="ARBA" id="ARBA00022603"/>
    </source>
</evidence>
<dbReference type="RefSeq" id="WP_131163789.1">
    <property type="nucleotide sequence ID" value="NZ_CP076657.1"/>
</dbReference>
<dbReference type="SUPFAM" id="SSF53335">
    <property type="entry name" value="S-adenosyl-L-methionine-dependent methyltransferases"/>
    <property type="match status" value="1"/>
</dbReference>
<dbReference type="GO" id="GO:0009234">
    <property type="term" value="P:menaquinone biosynthetic process"/>
    <property type="evidence" value="ECO:0007669"/>
    <property type="project" value="UniProtKB-UniRule"/>
</dbReference>
<dbReference type="Pfam" id="PF01209">
    <property type="entry name" value="Ubie_methyltran"/>
    <property type="match status" value="1"/>
</dbReference>
<dbReference type="PROSITE" id="PS01183">
    <property type="entry name" value="UBIE_1"/>
    <property type="match status" value="1"/>
</dbReference>
<keyword evidence="3 5" id="KW-0808">Transferase</keyword>
<organism evidence="6 7">
    <name type="scientific">Campylobacter novaezeelandiae</name>
    <dbReference type="NCBI Taxonomy" id="2267891"/>
    <lineage>
        <taxon>Bacteria</taxon>
        <taxon>Pseudomonadati</taxon>
        <taxon>Campylobacterota</taxon>
        <taxon>Epsilonproteobacteria</taxon>
        <taxon>Campylobacterales</taxon>
        <taxon>Campylobacteraceae</taxon>
        <taxon>Campylobacter</taxon>
    </lineage>
</organism>
<sequence length="234" mass="27065">MQKQEKIVQMFNEIAPSYDKANRILSFGIDITWRKRACNYVLKNYDKTDLNIIDVACGTADMINIWQQEALKLDKKISKIIGIDPSEGMLKIAKEKYKKVTFIKAFAQDLPLENESADIMSISYGLRNVVERKKALKEFFRVLKKDGLLLILEFSKQEKKGFLSFFRDFYLKNILPILGGFLSKNKSAYEYLPNSIDHFLSEQELAKELQEIGFKIVKINNFSFGISSMFVAKK</sequence>
<comment type="function">
    <text evidence="5">Methyltransferase required for the conversion of demethylmenaquinol (DMKH2) to menaquinol (MKH2).</text>
</comment>
<dbReference type="Proteomes" id="UP000292583">
    <property type="component" value="Unassembled WGS sequence"/>
</dbReference>
<keyword evidence="2 5" id="KW-0489">Methyltransferase</keyword>
<dbReference type="NCBIfam" id="NF001244">
    <property type="entry name" value="PRK00216.1-5"/>
    <property type="match status" value="1"/>
</dbReference>
<dbReference type="InterPro" id="IPR023576">
    <property type="entry name" value="UbiE/COQ5_MeTrFase_CS"/>
</dbReference>
<comment type="caution">
    <text evidence="5">Lacks conserved residue(s) required for the propagation of feature annotation.</text>
</comment>
<dbReference type="Gene3D" id="3.40.50.150">
    <property type="entry name" value="Vaccinia Virus protein VP39"/>
    <property type="match status" value="1"/>
</dbReference>
<keyword evidence="1 5" id="KW-0474">Menaquinone biosynthesis</keyword>
<feature type="binding site" evidence="5">
    <location>
        <position position="59"/>
    </location>
    <ligand>
        <name>S-adenosyl-L-methionine</name>
        <dbReference type="ChEBI" id="CHEBI:59789"/>
    </ligand>
</feature>
<evidence type="ECO:0000256" key="4">
    <source>
        <dbReference type="ARBA" id="ARBA00022691"/>
    </source>
</evidence>
<evidence type="ECO:0000313" key="6">
    <source>
        <dbReference type="EMBL" id="TBR81815.1"/>
    </source>
</evidence>
<dbReference type="PANTHER" id="PTHR43591:SF24">
    <property type="entry name" value="2-METHOXY-6-POLYPRENYL-1,4-BENZOQUINOL METHYLASE, MITOCHONDRIAL"/>
    <property type="match status" value="1"/>
</dbReference>
<dbReference type="GO" id="GO:0008425">
    <property type="term" value="F:2-methoxy-6-polyprenyl-1,4-benzoquinol methyltransferase activity"/>
    <property type="evidence" value="ECO:0007669"/>
    <property type="project" value="TreeGrafter"/>
</dbReference>
<keyword evidence="7" id="KW-1185">Reference proteome</keyword>
<dbReference type="EC" id="2.1.1.163" evidence="5"/>
<dbReference type="InterPro" id="IPR004033">
    <property type="entry name" value="UbiE/COQ5_MeTrFase"/>
</dbReference>
<comment type="similarity">
    <text evidence="5">Belongs to the class I-like SAM-binding methyltransferase superfamily. MenG/UbiE family.</text>
</comment>